<evidence type="ECO:0000256" key="3">
    <source>
        <dbReference type="ARBA" id="ARBA00001941"/>
    </source>
</evidence>
<keyword evidence="24" id="KW-1185">Reference proteome</keyword>
<sequence length="657" mass="72438">MVDNKKNKFLNSLRILGVEAVNKANSGHPGIILGAAPMVYELYTKHINIDPSNPKWFNRDRFVLSAGHGSGLLYSILHLSGFGVEIDDLKKFRQLNSKTPGHPEFGMTDGVEVTTGPLGQGLAAAVGMAVAEKHLAGKFNKPELEVVNHFTYVLVGDGDLQEGIAQEAISFAGNYGLNKLIVLHDSNDIQLDGPVKIAQSEKMQERFLAANWNTILVKDGEDLAQISKAFESAKKSTKPTYIEVKTIIGLGATKQGTSAVHGEPVKDDLINVKKYYNWTNPEFTIDEEVYAHYKATVGDRGHEAYDQWNKIFNKYKQNYPQEFSQLEAGILKQYQVTEADFQAMIPSKPQATRVSSGQVLDKISSLVPSFIGGSADLTASTKAKGADGNFYQDNLQGRNIMYGVREFGMTAINNGIAAHSGLLPFAGGFFVFSDYMKPAIRLAALMELQSFYVFTHDSVAVGEDGPTHEPVEQLAMLRSIPGLNVFRPADFQETYASYLTALNDKNKPSAFILTRQDLPELAHKDVVKNVGKGAYLISESKNAQVTLIATGSEVSLALKIKDELEKNQKLAVNVVSMVSMNIFDRQEKKYQDTIIQRNTQRFSIEMGTTFGWGKYLGDDGFAFGIDRFGHSAPGDQVIKEFGFTVENLTKKIIDKLK</sequence>
<gene>
    <name evidence="23" type="primary">tkt</name>
    <name evidence="23" type="ORF">SSABA_v1c05030</name>
</gene>
<dbReference type="PROSITE" id="PS00801">
    <property type="entry name" value="TRANSKETOLASE_1"/>
    <property type="match status" value="1"/>
</dbReference>
<dbReference type="Gene3D" id="3.40.50.970">
    <property type="match status" value="2"/>
</dbReference>
<keyword evidence="11 21" id="KW-0106">Calcium</keyword>
<evidence type="ECO:0000256" key="2">
    <source>
        <dbReference type="ARBA" id="ARBA00001936"/>
    </source>
</evidence>
<keyword evidence="10 19" id="KW-0479">Metal-binding</keyword>
<feature type="binding site" evidence="18">
    <location>
        <begin position="116"/>
        <end position="118"/>
    </location>
    <ligand>
        <name>thiamine diphosphate</name>
        <dbReference type="ChEBI" id="CHEBI:58937"/>
    </ligand>
</feature>
<dbReference type="GO" id="GO:0006098">
    <property type="term" value="P:pentose-phosphate shunt"/>
    <property type="evidence" value="ECO:0007669"/>
    <property type="project" value="TreeGrafter"/>
</dbReference>
<dbReference type="InterPro" id="IPR005474">
    <property type="entry name" value="Transketolase_N"/>
</dbReference>
<organism evidence="23 24">
    <name type="scientific">Spiroplasma sabaudiense Ar-1343</name>
    <dbReference type="NCBI Taxonomy" id="1276257"/>
    <lineage>
        <taxon>Bacteria</taxon>
        <taxon>Bacillati</taxon>
        <taxon>Mycoplasmatota</taxon>
        <taxon>Mollicutes</taxon>
        <taxon>Entomoplasmatales</taxon>
        <taxon>Spiroplasmataceae</taxon>
        <taxon>Spiroplasma</taxon>
    </lineage>
</organism>
<comment type="cofactor">
    <cofactor evidence="21">
        <name>Mg(2+)</name>
        <dbReference type="ChEBI" id="CHEBI:18420"/>
    </cofactor>
    <cofactor evidence="21">
        <name>Ca(2+)</name>
        <dbReference type="ChEBI" id="CHEBI:29108"/>
    </cofactor>
    <cofactor evidence="21">
        <name>Mn(2+)</name>
        <dbReference type="ChEBI" id="CHEBI:29035"/>
    </cofactor>
    <cofactor evidence="21">
        <name>Co(2+)</name>
        <dbReference type="ChEBI" id="CHEBI:48828"/>
    </cofactor>
    <text evidence="21">Binds 1 Mg(2+) ion per subunit. Can also utilize other divalent metal cations, such as Ca(2+), Mn(2+) and Co(2+).</text>
</comment>
<comment type="cofactor">
    <cofactor evidence="2">
        <name>Mn(2+)</name>
        <dbReference type="ChEBI" id="CHEBI:29035"/>
    </cofactor>
</comment>
<dbReference type="Gene3D" id="3.40.50.920">
    <property type="match status" value="1"/>
</dbReference>
<dbReference type="InterPro" id="IPR009014">
    <property type="entry name" value="Transketo_C/PFOR_II"/>
</dbReference>
<feature type="binding site" evidence="17">
    <location>
        <position position="353"/>
    </location>
    <ligand>
        <name>substrate</name>
    </ligand>
</feature>
<evidence type="ECO:0000256" key="19">
    <source>
        <dbReference type="PIRSR" id="PIRSR605478-4"/>
    </source>
</evidence>
<feature type="active site" description="Proton donor" evidence="16">
    <location>
        <position position="406"/>
    </location>
</feature>
<evidence type="ECO:0000313" key="24">
    <source>
        <dbReference type="Proteomes" id="UP000019265"/>
    </source>
</evidence>
<proteinExistence type="inferred from homology"/>
<feature type="binding site" evidence="17">
    <location>
        <position position="468"/>
    </location>
    <ligand>
        <name>substrate</name>
    </ligand>
</feature>
<comment type="function">
    <text evidence="4 21">Catalyzes the transfer of a two-carbon ketol group from a ketose donor to an aldose acceptor, via a covalent intermediate with the cofactor thiamine pyrophosphate.</text>
</comment>
<comment type="cofactor">
    <cofactor evidence="19">
        <name>Mg(2+)</name>
        <dbReference type="ChEBI" id="CHEBI:18420"/>
    </cofactor>
    <text evidence="19">Binds 1 Mg(2+) ion per subunit. Can also utilize other divalent metal cations, such as Ca(2+), Mn(2+) and Co(2+).</text>
</comment>
<dbReference type="EMBL" id="CP006934">
    <property type="protein sequence ID" value="AHI53910.1"/>
    <property type="molecule type" value="Genomic_DNA"/>
</dbReference>
<keyword evidence="9 21" id="KW-0808">Transferase</keyword>
<feature type="binding site" evidence="18">
    <location>
        <position position="68"/>
    </location>
    <ligand>
        <name>thiamine diphosphate</name>
        <dbReference type="ChEBI" id="CHEBI:58937"/>
    </ligand>
</feature>
<dbReference type="FunFam" id="3.40.50.920:FF:000003">
    <property type="entry name" value="Transketolase"/>
    <property type="match status" value="1"/>
</dbReference>
<dbReference type="NCBIfam" id="TIGR00232">
    <property type="entry name" value="tktlase_bact"/>
    <property type="match status" value="1"/>
</dbReference>
<dbReference type="FunFam" id="3.40.50.970:FF:000045">
    <property type="entry name" value="Transketolase"/>
    <property type="match status" value="1"/>
</dbReference>
<accession>W6AAN0</accession>
<dbReference type="InterPro" id="IPR033247">
    <property type="entry name" value="Transketolase_fam"/>
</dbReference>
<dbReference type="NCBIfam" id="NF004558">
    <property type="entry name" value="PRK05899.2-4"/>
    <property type="match status" value="1"/>
</dbReference>
<evidence type="ECO:0000256" key="17">
    <source>
        <dbReference type="PIRSR" id="PIRSR605478-2"/>
    </source>
</evidence>
<reference evidence="23 24" key="1">
    <citation type="journal article" date="2014" name="Genome Biol. Evol.">
        <title>Molecular evolution of the substrate utilization strategies and putative virulence factors in mosquito-associated Spiroplasma species.</title>
        <authorList>
            <person name="Chang T.H."/>
            <person name="Lo W.S."/>
            <person name="Ku C."/>
            <person name="Chen L.L."/>
            <person name="Kuo C.H."/>
        </authorList>
    </citation>
    <scope>NUCLEOTIDE SEQUENCE [LARGE SCALE GENOMIC DNA]</scope>
    <source>
        <strain evidence="23">Ar-1343</strain>
    </source>
</reference>
<dbReference type="GO" id="GO:0046872">
    <property type="term" value="F:metal ion binding"/>
    <property type="evidence" value="ECO:0007669"/>
    <property type="project" value="UniProtKB-KW"/>
</dbReference>
<feature type="binding site" evidence="17">
    <location>
        <position position="515"/>
    </location>
    <ligand>
        <name>substrate</name>
    </ligand>
</feature>
<dbReference type="PANTHER" id="PTHR43522">
    <property type="entry name" value="TRANSKETOLASE"/>
    <property type="match status" value="1"/>
</dbReference>
<dbReference type="eggNOG" id="COG0021">
    <property type="taxonomic scope" value="Bacteria"/>
</dbReference>
<evidence type="ECO:0000256" key="14">
    <source>
        <dbReference type="ARBA" id="ARBA00049473"/>
    </source>
</evidence>
<feature type="binding site" evidence="17">
    <location>
        <position position="261"/>
    </location>
    <ligand>
        <name>substrate</name>
    </ligand>
</feature>
<evidence type="ECO:0000256" key="15">
    <source>
        <dbReference type="NCBIfam" id="TIGR00232"/>
    </source>
</evidence>
<evidence type="ECO:0000256" key="8">
    <source>
        <dbReference type="ARBA" id="ARBA00016662"/>
    </source>
</evidence>
<feature type="domain" description="Transketolase-like pyrimidine-binding" evidence="22">
    <location>
        <begin position="350"/>
        <end position="520"/>
    </location>
</feature>
<dbReference type="Pfam" id="PF02779">
    <property type="entry name" value="Transket_pyr"/>
    <property type="match status" value="1"/>
</dbReference>
<feature type="binding site" evidence="19">
    <location>
        <position position="187"/>
    </location>
    <ligand>
        <name>Mg(2+)</name>
        <dbReference type="ChEBI" id="CHEBI:18420"/>
    </ligand>
</feature>
<keyword evidence="13 18" id="KW-0786">Thiamine pyrophosphate</keyword>
<evidence type="ECO:0000256" key="12">
    <source>
        <dbReference type="ARBA" id="ARBA00022842"/>
    </source>
</evidence>
<dbReference type="PROSITE" id="PS00802">
    <property type="entry name" value="TRANSKETOLASE_2"/>
    <property type="match status" value="1"/>
</dbReference>
<dbReference type="InterPro" id="IPR005478">
    <property type="entry name" value="Transketolase_bac-like"/>
</dbReference>
<keyword evidence="12 19" id="KW-0460">Magnesium</keyword>
<feature type="binding site" evidence="18">
    <location>
        <position position="432"/>
    </location>
    <ligand>
        <name>thiamine diphosphate</name>
        <dbReference type="ChEBI" id="CHEBI:58937"/>
    </ligand>
</feature>
<dbReference type="AlphaFoldDB" id="W6AAN0"/>
<feature type="site" description="Important for catalytic activity" evidence="20">
    <location>
        <position position="261"/>
    </location>
</feature>
<evidence type="ECO:0000256" key="4">
    <source>
        <dbReference type="ARBA" id="ARBA00002931"/>
    </source>
</evidence>
<dbReference type="Pfam" id="PF22613">
    <property type="entry name" value="Transketolase_C_1"/>
    <property type="match status" value="1"/>
</dbReference>
<evidence type="ECO:0000256" key="6">
    <source>
        <dbReference type="ARBA" id="ARBA00011738"/>
    </source>
</evidence>
<feature type="binding site" evidence="18">
    <location>
        <position position="261"/>
    </location>
    <ligand>
        <name>thiamine diphosphate</name>
        <dbReference type="ChEBI" id="CHEBI:58937"/>
    </ligand>
</feature>
<feature type="binding site" evidence="18">
    <location>
        <position position="158"/>
    </location>
    <ligand>
        <name>thiamine diphosphate</name>
        <dbReference type="ChEBI" id="CHEBI:58937"/>
    </ligand>
</feature>
<dbReference type="SUPFAM" id="SSF52518">
    <property type="entry name" value="Thiamin diphosphate-binding fold (THDP-binding)"/>
    <property type="match status" value="2"/>
</dbReference>
<evidence type="ECO:0000256" key="16">
    <source>
        <dbReference type="PIRSR" id="PIRSR605478-1"/>
    </source>
</evidence>
<dbReference type="GO" id="GO:0004802">
    <property type="term" value="F:transketolase activity"/>
    <property type="evidence" value="ECO:0007669"/>
    <property type="project" value="UniProtKB-UniRule"/>
</dbReference>
<comment type="catalytic activity">
    <reaction evidence="14 21">
        <text>D-sedoheptulose 7-phosphate + D-glyceraldehyde 3-phosphate = aldehydo-D-ribose 5-phosphate + D-xylulose 5-phosphate</text>
        <dbReference type="Rhea" id="RHEA:10508"/>
        <dbReference type="ChEBI" id="CHEBI:57483"/>
        <dbReference type="ChEBI" id="CHEBI:57737"/>
        <dbReference type="ChEBI" id="CHEBI:58273"/>
        <dbReference type="ChEBI" id="CHEBI:59776"/>
        <dbReference type="EC" id="2.2.1.1"/>
    </reaction>
</comment>
<dbReference type="InterPro" id="IPR005475">
    <property type="entry name" value="Transketolase-like_Pyr-bd"/>
</dbReference>
<evidence type="ECO:0000313" key="23">
    <source>
        <dbReference type="EMBL" id="AHI53910.1"/>
    </source>
</evidence>
<dbReference type="InterPro" id="IPR055152">
    <property type="entry name" value="Transketolase-like_C_2"/>
</dbReference>
<comment type="cofactor">
    <cofactor evidence="18">
        <name>thiamine diphosphate</name>
        <dbReference type="ChEBI" id="CHEBI:58937"/>
    </cofactor>
    <text evidence="18">Binds 1 thiamine pyrophosphate per subunit. During the reaction, the substrate forms a covalent intermediate with the cofactor.</text>
</comment>
<dbReference type="FunFam" id="3.40.50.970:FF:000081">
    <property type="entry name" value="Transketolase"/>
    <property type="match status" value="1"/>
</dbReference>
<feature type="binding site" evidence="17">
    <location>
        <position position="464"/>
    </location>
    <ligand>
        <name>substrate</name>
    </ligand>
</feature>
<dbReference type="InterPro" id="IPR049557">
    <property type="entry name" value="Transketolase_CS"/>
</dbReference>
<dbReference type="OrthoDB" id="8732661at2"/>
<dbReference type="STRING" id="1276257.SSABA_v1c05030"/>
<evidence type="ECO:0000256" key="10">
    <source>
        <dbReference type="ARBA" id="ARBA00022723"/>
    </source>
</evidence>
<dbReference type="CDD" id="cd02012">
    <property type="entry name" value="TPP_TK"/>
    <property type="match status" value="1"/>
</dbReference>
<dbReference type="HOGENOM" id="CLU_009227_0_0_14"/>
<evidence type="ECO:0000256" key="1">
    <source>
        <dbReference type="ARBA" id="ARBA00001913"/>
    </source>
</evidence>
<name>W6AAN0_9MOLU</name>
<dbReference type="CDD" id="cd07033">
    <property type="entry name" value="TPP_PYR_DXS_TK_like"/>
    <property type="match status" value="1"/>
</dbReference>
<evidence type="ECO:0000256" key="7">
    <source>
        <dbReference type="ARBA" id="ARBA00013152"/>
    </source>
</evidence>
<evidence type="ECO:0000256" key="9">
    <source>
        <dbReference type="ARBA" id="ARBA00022679"/>
    </source>
</evidence>
<protein>
    <recommendedName>
        <fullName evidence="8 15">Transketolase</fullName>
        <ecNumber evidence="7 15">2.2.1.1</ecNumber>
    </recommendedName>
</protein>
<evidence type="ECO:0000256" key="20">
    <source>
        <dbReference type="PIRSR" id="PIRSR605478-5"/>
    </source>
</evidence>
<dbReference type="PANTHER" id="PTHR43522:SF2">
    <property type="entry name" value="TRANSKETOLASE 1-RELATED"/>
    <property type="match status" value="1"/>
</dbReference>
<evidence type="ECO:0000256" key="11">
    <source>
        <dbReference type="ARBA" id="ARBA00022837"/>
    </source>
</evidence>
<feature type="binding site" evidence="17">
    <location>
        <position position="28"/>
    </location>
    <ligand>
        <name>substrate</name>
    </ligand>
</feature>
<feature type="binding site" evidence="18">
    <location>
        <position position="187"/>
    </location>
    <ligand>
        <name>thiamine diphosphate</name>
        <dbReference type="ChEBI" id="CHEBI:58937"/>
    </ligand>
</feature>
<dbReference type="KEGG" id="ssab:SSABA_v1c05030"/>
<evidence type="ECO:0000256" key="18">
    <source>
        <dbReference type="PIRSR" id="PIRSR605478-3"/>
    </source>
</evidence>
<comment type="cofactor">
    <cofactor evidence="3">
        <name>Co(2+)</name>
        <dbReference type="ChEBI" id="CHEBI:48828"/>
    </cofactor>
</comment>
<dbReference type="SUPFAM" id="SSF52922">
    <property type="entry name" value="TK C-terminal domain-like"/>
    <property type="match status" value="1"/>
</dbReference>
<feature type="binding site" evidence="19">
    <location>
        <position position="157"/>
    </location>
    <ligand>
        <name>Mg(2+)</name>
        <dbReference type="ChEBI" id="CHEBI:18420"/>
    </ligand>
</feature>
<dbReference type="RefSeq" id="WP_025251050.1">
    <property type="nucleotide sequence ID" value="NZ_CP006934.1"/>
</dbReference>
<dbReference type="Pfam" id="PF00456">
    <property type="entry name" value="Transketolase_N"/>
    <property type="match status" value="1"/>
</dbReference>
<dbReference type="InterPro" id="IPR020826">
    <property type="entry name" value="Transketolase_BS"/>
</dbReference>
<dbReference type="PATRIC" id="fig|1276257.3.peg.513"/>
<feature type="binding site" evidence="17">
    <location>
        <position position="456"/>
    </location>
    <ligand>
        <name>substrate</name>
    </ligand>
</feature>
<feature type="binding site" evidence="19">
    <location>
        <position position="189"/>
    </location>
    <ligand>
        <name>Mg(2+)</name>
        <dbReference type="ChEBI" id="CHEBI:18420"/>
    </ligand>
</feature>
<dbReference type="GO" id="GO:0005829">
    <property type="term" value="C:cytosol"/>
    <property type="evidence" value="ECO:0007669"/>
    <property type="project" value="TreeGrafter"/>
</dbReference>
<evidence type="ECO:0000256" key="13">
    <source>
        <dbReference type="ARBA" id="ARBA00023052"/>
    </source>
</evidence>
<feature type="binding site" evidence="17">
    <location>
        <position position="380"/>
    </location>
    <ligand>
        <name>substrate</name>
    </ligand>
</feature>
<dbReference type="SMART" id="SM00861">
    <property type="entry name" value="Transket_pyr"/>
    <property type="match status" value="1"/>
</dbReference>
<evidence type="ECO:0000259" key="22">
    <source>
        <dbReference type="SMART" id="SM00861"/>
    </source>
</evidence>
<comment type="subunit">
    <text evidence="6 21">Homodimer.</text>
</comment>
<evidence type="ECO:0000256" key="21">
    <source>
        <dbReference type="RuleBase" id="RU004996"/>
    </source>
</evidence>
<dbReference type="Proteomes" id="UP000019265">
    <property type="component" value="Chromosome"/>
</dbReference>
<evidence type="ECO:0000256" key="5">
    <source>
        <dbReference type="ARBA" id="ARBA00007131"/>
    </source>
</evidence>
<dbReference type="InterPro" id="IPR029061">
    <property type="entry name" value="THDP-binding"/>
</dbReference>
<comment type="cofactor">
    <cofactor evidence="1">
        <name>Ca(2+)</name>
        <dbReference type="ChEBI" id="CHEBI:29108"/>
    </cofactor>
</comment>
<feature type="site" description="Important for catalytic activity" evidence="20">
    <location>
        <position position="28"/>
    </location>
</feature>
<comment type="similarity">
    <text evidence="5 21">Belongs to the transketolase family.</text>
</comment>
<dbReference type="EC" id="2.2.1.1" evidence="7 15"/>